<keyword evidence="2" id="KW-1133">Transmembrane helix</keyword>
<keyword evidence="2" id="KW-0812">Transmembrane</keyword>
<keyword evidence="4" id="KW-1185">Reference proteome</keyword>
<sequence length="200" mass="22328">MSKRRRRCPVRDVRVEVAVTCVIVVVRRDFAAVASKLCPSEVQRGYNVVGGVVSSLLCGVDSVLTLRTPLHDMKSTKRKPNIESFVSEAESRLATTHQLVEDMAKGNPRAEKPSEEDGSTNVRSAKPANSRSVVVRATEGLVRLEQQRRRRALLRSLLVLCIVLAIGYAIHYGLSTWLGMDPITHVWELIRVRLPFDKEA</sequence>
<keyword evidence="2" id="KW-0472">Membrane</keyword>
<evidence type="ECO:0000313" key="3">
    <source>
        <dbReference type="EMBL" id="GAA5507370.1"/>
    </source>
</evidence>
<proteinExistence type="predicted"/>
<accession>A0ABP9VRX3</accession>
<name>A0ABP9VRX3_9BACT</name>
<feature type="compositionally biased region" description="Basic and acidic residues" evidence="1">
    <location>
        <begin position="103"/>
        <end position="115"/>
    </location>
</feature>
<evidence type="ECO:0000313" key="4">
    <source>
        <dbReference type="Proteomes" id="UP001416858"/>
    </source>
</evidence>
<dbReference type="Proteomes" id="UP001416858">
    <property type="component" value="Unassembled WGS sequence"/>
</dbReference>
<evidence type="ECO:0000256" key="1">
    <source>
        <dbReference type="SAM" id="MobiDB-lite"/>
    </source>
</evidence>
<feature type="compositionally biased region" description="Polar residues" evidence="1">
    <location>
        <begin position="119"/>
        <end position="129"/>
    </location>
</feature>
<comment type="caution">
    <text evidence="3">The sequence shown here is derived from an EMBL/GenBank/DDBJ whole genome shotgun (WGS) entry which is preliminary data.</text>
</comment>
<gene>
    <name evidence="3" type="ORF">Rcae01_02825</name>
</gene>
<feature type="transmembrane region" description="Helical" evidence="2">
    <location>
        <begin position="152"/>
        <end position="174"/>
    </location>
</feature>
<protein>
    <recommendedName>
        <fullName evidence="5">Transmembrane protein</fullName>
    </recommendedName>
</protein>
<organism evidence="3 4">
    <name type="scientific">Novipirellula caenicola</name>
    <dbReference type="NCBI Taxonomy" id="1536901"/>
    <lineage>
        <taxon>Bacteria</taxon>
        <taxon>Pseudomonadati</taxon>
        <taxon>Planctomycetota</taxon>
        <taxon>Planctomycetia</taxon>
        <taxon>Pirellulales</taxon>
        <taxon>Pirellulaceae</taxon>
        <taxon>Novipirellula</taxon>
    </lineage>
</organism>
<dbReference type="EMBL" id="BAABRO010000005">
    <property type="protein sequence ID" value="GAA5507370.1"/>
    <property type="molecule type" value="Genomic_DNA"/>
</dbReference>
<feature type="region of interest" description="Disordered" evidence="1">
    <location>
        <begin position="103"/>
        <end position="129"/>
    </location>
</feature>
<evidence type="ECO:0000256" key="2">
    <source>
        <dbReference type="SAM" id="Phobius"/>
    </source>
</evidence>
<evidence type="ECO:0008006" key="5">
    <source>
        <dbReference type="Google" id="ProtNLM"/>
    </source>
</evidence>
<reference evidence="3 4" key="1">
    <citation type="submission" date="2024-02" db="EMBL/GenBank/DDBJ databases">
        <title>Rhodopirellula caenicola NBRC 110016.</title>
        <authorList>
            <person name="Ichikawa N."/>
            <person name="Katano-Makiyama Y."/>
            <person name="Hidaka K."/>
        </authorList>
    </citation>
    <scope>NUCLEOTIDE SEQUENCE [LARGE SCALE GENOMIC DNA]</scope>
    <source>
        <strain evidence="3 4">NBRC 110016</strain>
    </source>
</reference>